<feature type="compositionally biased region" description="Polar residues" evidence="4">
    <location>
        <begin position="116"/>
        <end position="133"/>
    </location>
</feature>
<keyword evidence="7" id="KW-1185">Reference proteome</keyword>
<evidence type="ECO:0000256" key="1">
    <source>
        <dbReference type="ARBA" id="ARBA00001917"/>
    </source>
</evidence>
<dbReference type="InterPro" id="IPR001155">
    <property type="entry name" value="OxRdtase_FMN_N"/>
</dbReference>
<dbReference type="InterPro" id="IPR013785">
    <property type="entry name" value="Aldolase_TIM"/>
</dbReference>
<evidence type="ECO:0000256" key="3">
    <source>
        <dbReference type="ARBA" id="ARBA00023002"/>
    </source>
</evidence>
<dbReference type="EMBL" id="CP104759">
    <property type="protein sequence ID" value="WBG92859.1"/>
    <property type="molecule type" value="Genomic_DNA"/>
</dbReference>
<dbReference type="PANTHER" id="PTHR22893">
    <property type="entry name" value="NADH OXIDOREDUCTASE-RELATED"/>
    <property type="match status" value="1"/>
</dbReference>
<evidence type="ECO:0000259" key="5">
    <source>
        <dbReference type="Pfam" id="PF00724"/>
    </source>
</evidence>
<dbReference type="Gene3D" id="3.20.20.70">
    <property type="entry name" value="Aldolase class I"/>
    <property type="match status" value="1"/>
</dbReference>
<dbReference type="SUPFAM" id="SSF51395">
    <property type="entry name" value="FMN-linked oxidoreductases"/>
    <property type="match status" value="1"/>
</dbReference>
<name>A0AAJ5QNK8_9GAMM</name>
<protein>
    <submittedName>
        <fullName evidence="6">Alkene reductase</fullName>
    </submittedName>
</protein>
<dbReference type="GO" id="GO:0005829">
    <property type="term" value="C:cytosol"/>
    <property type="evidence" value="ECO:0007669"/>
    <property type="project" value="TreeGrafter"/>
</dbReference>
<dbReference type="CDD" id="cd02933">
    <property type="entry name" value="OYE_like_FMN"/>
    <property type="match status" value="1"/>
</dbReference>
<reference evidence="6 7" key="1">
    <citation type="journal article" date="2022" name="J Glob Antimicrob Resist">
        <title>First complete genome of a multidrug resistant strain of the novel human pathogen Kalamiella piersonii (GABEKP28) identified in human saliva.</title>
        <authorList>
            <person name="McDonagh F."/>
            <person name="Singh N.K."/>
            <person name="Venkateswaran K."/>
            <person name="Lonappan A.M."/>
            <person name="Hallahan B."/>
            <person name="Tuohy A."/>
            <person name="Burke L."/>
            <person name="Kovarova A."/>
            <person name="Miliotis G."/>
        </authorList>
    </citation>
    <scope>NUCLEOTIDE SEQUENCE [LARGE SCALE GENOMIC DNA]</scope>
    <source>
        <strain evidence="6 7">GABEKP28</strain>
    </source>
</reference>
<dbReference type="RefSeq" id="WP_269950387.1">
    <property type="nucleotide sequence ID" value="NZ_CP104759.1"/>
</dbReference>
<dbReference type="PANTHER" id="PTHR22893:SF91">
    <property type="entry name" value="NADPH DEHYDROGENASE 2-RELATED"/>
    <property type="match status" value="1"/>
</dbReference>
<feature type="region of interest" description="Disordered" evidence="4">
    <location>
        <begin position="111"/>
        <end position="133"/>
    </location>
</feature>
<evidence type="ECO:0000313" key="7">
    <source>
        <dbReference type="Proteomes" id="UP001211544"/>
    </source>
</evidence>
<evidence type="ECO:0000256" key="2">
    <source>
        <dbReference type="ARBA" id="ARBA00005979"/>
    </source>
</evidence>
<keyword evidence="6" id="KW-0614">Plasmid</keyword>
<accession>A0AAJ5QNK8</accession>
<dbReference type="Pfam" id="PF00724">
    <property type="entry name" value="Oxidored_FMN"/>
    <property type="match status" value="1"/>
</dbReference>
<dbReference type="InterPro" id="IPR045247">
    <property type="entry name" value="Oye-like"/>
</dbReference>
<evidence type="ECO:0000256" key="4">
    <source>
        <dbReference type="SAM" id="MobiDB-lite"/>
    </source>
</evidence>
<comment type="cofactor">
    <cofactor evidence="1">
        <name>FMN</name>
        <dbReference type="ChEBI" id="CHEBI:58210"/>
    </cofactor>
</comment>
<evidence type="ECO:0000313" key="6">
    <source>
        <dbReference type="EMBL" id="WBG92859.1"/>
    </source>
</evidence>
<dbReference type="AlphaFoldDB" id="A0AAJ5QNK8"/>
<comment type="similarity">
    <text evidence="2">Belongs to the NADH:flavin oxidoreductase/NADH oxidase family.</text>
</comment>
<keyword evidence="3" id="KW-0560">Oxidoreductase</keyword>
<proteinExistence type="inferred from homology"/>
<dbReference type="Proteomes" id="UP001211544">
    <property type="component" value="Plasmid pGABEKP28_1"/>
</dbReference>
<sequence length="354" mass="38412">MSLLFEPLQLGAIMAPNRFIMAPMTRARGTEDNVPTSIMADYYAQRASAGLIISEAIGISRQGLGWPYATGIWNAEQIAGWQRVTSAVHAAGGRIIAQLWHMGRVVHSSMGGGQPVSASATTAPGHAHTSSGNTAYEQARPLELSEIPAIINQYRQAARNAINAGFDGIQLHASNGYLIDQFLRDSDNHRTDNYGGSKENRIRLLAEITQSVSDEVGADRVGVRLSPNGETQGIRDSDPVPLFRMALGMLSEIGIAHLELREPPIDGTFGVGEQPPLAEELRPYFRGPLILNSDFSVARAEQALKKGIGDAVSFGRPFISNPDFPERIAQAMPLTPNDRNTWFTQGTKGYTDYV</sequence>
<dbReference type="FunFam" id="3.20.20.70:FF:000059">
    <property type="entry name" value="N-ethylmaleimide reductase, FMN-linked"/>
    <property type="match status" value="1"/>
</dbReference>
<dbReference type="GO" id="GO:0016628">
    <property type="term" value="F:oxidoreductase activity, acting on the CH-CH group of donors, NAD or NADP as acceptor"/>
    <property type="evidence" value="ECO:0007669"/>
    <property type="project" value="UniProtKB-ARBA"/>
</dbReference>
<feature type="domain" description="NADH:flavin oxidoreductase/NADH oxidase N-terminal" evidence="5">
    <location>
        <begin position="4"/>
        <end position="333"/>
    </location>
</feature>
<organism evidence="6 7">
    <name type="scientific">Pantoea piersonii</name>
    <dbReference type="NCBI Taxonomy" id="2364647"/>
    <lineage>
        <taxon>Bacteria</taxon>
        <taxon>Pseudomonadati</taxon>
        <taxon>Pseudomonadota</taxon>
        <taxon>Gammaproteobacteria</taxon>
        <taxon>Enterobacterales</taxon>
        <taxon>Erwiniaceae</taxon>
        <taxon>Pantoea</taxon>
    </lineage>
</organism>
<dbReference type="GO" id="GO:0010181">
    <property type="term" value="F:FMN binding"/>
    <property type="evidence" value="ECO:0007669"/>
    <property type="project" value="InterPro"/>
</dbReference>
<geneLocation type="plasmid" evidence="6 7">
    <name>pGABEKP28_1</name>
</geneLocation>
<dbReference type="KEGG" id="kpie:N5580_19700"/>
<gene>
    <name evidence="6" type="ORF">N5580_19700</name>
</gene>